<gene>
    <name evidence="4" type="ORF">NCTC11636_02064</name>
</gene>
<evidence type="ECO:0000313" key="4">
    <source>
        <dbReference type="EMBL" id="VEG29482.1"/>
    </source>
</evidence>
<feature type="transmembrane region" description="Helical" evidence="2">
    <location>
        <begin position="44"/>
        <end position="65"/>
    </location>
</feature>
<dbReference type="Proteomes" id="UP000266895">
    <property type="component" value="Chromosome"/>
</dbReference>
<organism evidence="4 5">
    <name type="scientific">Actinomyces howellii</name>
    <dbReference type="NCBI Taxonomy" id="52771"/>
    <lineage>
        <taxon>Bacteria</taxon>
        <taxon>Bacillati</taxon>
        <taxon>Actinomycetota</taxon>
        <taxon>Actinomycetes</taxon>
        <taxon>Actinomycetales</taxon>
        <taxon>Actinomycetaceae</taxon>
        <taxon>Actinomyces</taxon>
    </lineage>
</organism>
<keyword evidence="2" id="KW-0472">Membrane</keyword>
<keyword evidence="2" id="KW-1133">Transmembrane helix</keyword>
<protein>
    <recommendedName>
        <fullName evidence="3">LytR/CpsA/Psr regulator C-terminal domain-containing protein</fullName>
    </recommendedName>
</protein>
<dbReference type="EMBL" id="LR134350">
    <property type="protein sequence ID" value="VEG29482.1"/>
    <property type="molecule type" value="Genomic_DNA"/>
</dbReference>
<reference evidence="4 5" key="1">
    <citation type="submission" date="2018-12" db="EMBL/GenBank/DDBJ databases">
        <authorList>
            <consortium name="Pathogen Informatics"/>
        </authorList>
    </citation>
    <scope>NUCLEOTIDE SEQUENCE [LARGE SCALE GENOMIC DNA]</scope>
    <source>
        <strain evidence="4 5">NCTC11636</strain>
    </source>
</reference>
<evidence type="ECO:0000256" key="2">
    <source>
        <dbReference type="SAM" id="Phobius"/>
    </source>
</evidence>
<dbReference type="Gene3D" id="3.30.70.2390">
    <property type="match status" value="1"/>
</dbReference>
<feature type="compositionally biased region" description="Polar residues" evidence="1">
    <location>
        <begin position="96"/>
        <end position="120"/>
    </location>
</feature>
<sequence>MVAARYPLGVRHYDYPDDEFDAIDDDGPVPVGAHRAPLPAWRSWAPLLVVLLVVPALAWGAVTLLGRTTGSASSTQAPAGSAETTQAADPAPSAEQEPTQAPTQEPTEEASATPTGNVDYTTGVTVHNGTVTSGLASRTGSRLENAGFTAVTVSPGSYEATTPAVTTVYYASPEEAASAYAAAEALGISEVVESADEAQSNPIVIVLRDDFQE</sequence>
<evidence type="ECO:0000256" key="1">
    <source>
        <dbReference type="SAM" id="MobiDB-lite"/>
    </source>
</evidence>
<evidence type="ECO:0000259" key="3">
    <source>
        <dbReference type="Pfam" id="PF13399"/>
    </source>
</evidence>
<dbReference type="KEGG" id="ahw:NCTC11636_02064"/>
<dbReference type="Pfam" id="PF13399">
    <property type="entry name" value="LytR_C"/>
    <property type="match status" value="1"/>
</dbReference>
<keyword evidence="2" id="KW-0812">Transmembrane</keyword>
<accession>A0A448HIS2</accession>
<keyword evidence="5" id="KW-1185">Reference proteome</keyword>
<feature type="domain" description="LytR/CpsA/Psr regulator C-terminal" evidence="3">
    <location>
        <begin position="123"/>
        <end position="211"/>
    </location>
</feature>
<evidence type="ECO:0000313" key="5">
    <source>
        <dbReference type="Proteomes" id="UP000266895"/>
    </source>
</evidence>
<feature type="region of interest" description="Disordered" evidence="1">
    <location>
        <begin position="70"/>
        <end position="125"/>
    </location>
</feature>
<feature type="compositionally biased region" description="Polar residues" evidence="1">
    <location>
        <begin position="70"/>
        <end position="87"/>
    </location>
</feature>
<dbReference type="InterPro" id="IPR027381">
    <property type="entry name" value="LytR/CpsA/Psr_C"/>
</dbReference>
<name>A0A448HIS2_9ACTO</name>
<proteinExistence type="predicted"/>
<dbReference type="AlphaFoldDB" id="A0A448HIS2"/>